<keyword evidence="2" id="KW-1185">Reference proteome</keyword>
<dbReference type="Gene3D" id="3.40.50.720">
    <property type="entry name" value="NAD(P)-binding Rossmann-like Domain"/>
    <property type="match status" value="1"/>
</dbReference>
<dbReference type="GO" id="GO:0004029">
    <property type="term" value="F:aldehyde dehydrogenase (NAD+) activity"/>
    <property type="evidence" value="ECO:0007669"/>
    <property type="project" value="TreeGrafter"/>
</dbReference>
<evidence type="ECO:0000313" key="1">
    <source>
        <dbReference type="EMBL" id="TEA21308.1"/>
    </source>
</evidence>
<name>A0A4R8TQW4_9PEZI</name>
<dbReference type="SUPFAM" id="SSF51735">
    <property type="entry name" value="NAD(P)-binding Rossmann-fold domains"/>
    <property type="match status" value="1"/>
</dbReference>
<dbReference type="InterPro" id="IPR051783">
    <property type="entry name" value="NAD(P)-dependent_oxidoreduct"/>
</dbReference>
<dbReference type="GO" id="GO:0005737">
    <property type="term" value="C:cytoplasm"/>
    <property type="evidence" value="ECO:0007669"/>
    <property type="project" value="TreeGrafter"/>
</dbReference>
<dbReference type="Proteomes" id="UP000295604">
    <property type="component" value="Unassembled WGS sequence"/>
</dbReference>
<organism evidence="1 2">
    <name type="scientific">Colletotrichum sidae</name>
    <dbReference type="NCBI Taxonomy" id="1347389"/>
    <lineage>
        <taxon>Eukaryota</taxon>
        <taxon>Fungi</taxon>
        <taxon>Dikarya</taxon>
        <taxon>Ascomycota</taxon>
        <taxon>Pezizomycotina</taxon>
        <taxon>Sordariomycetes</taxon>
        <taxon>Hypocreomycetidae</taxon>
        <taxon>Glomerellales</taxon>
        <taxon>Glomerellaceae</taxon>
        <taxon>Colletotrichum</taxon>
        <taxon>Colletotrichum orbiculare species complex</taxon>
    </lineage>
</organism>
<proteinExistence type="predicted"/>
<gene>
    <name evidence="1" type="ORF">C8034_v007726</name>
</gene>
<accession>A0A4R8TQW4</accession>
<evidence type="ECO:0008006" key="3">
    <source>
        <dbReference type="Google" id="ProtNLM"/>
    </source>
</evidence>
<sequence>MSLRGSLVSRRTYYWADIKTLCFGVVLWEATALGGSILADFVSRTSAAIKAATLFAAVRSEWQIHKLHKLDAYPILLDMGNETAVKKAILDNEIDFVIHAAGSIDSSYALNLVKALGEHGRISGRQTYFILSSVSMLYSDLNGWPYGKVSDEEDVFEKERSISTQNPARVTNVSVMELSEALGVTAFNIGIPFVHGRGSGEVKKLSTGIPANIRASIQHKLVHRFDNDGNIPLVHISDLVSFYGIITEKILLEEPVPSGKKGYYFVHSHFASWWSVMQRIAEAMHARGLVTQSSPVVWPDDDTAAESLGFPRQFLRAMVSSSPEITAVNPYKIGWEPQWNATKFLGAMDDEVRDVLEVGGDSNNSIFEFLLSPAEK</sequence>
<comment type="caution">
    <text evidence="1">The sequence shown here is derived from an EMBL/GenBank/DDBJ whole genome shotgun (WGS) entry which is preliminary data.</text>
</comment>
<dbReference type="AlphaFoldDB" id="A0A4R8TQW4"/>
<reference evidence="1 2" key="1">
    <citation type="submission" date="2018-11" db="EMBL/GenBank/DDBJ databases">
        <title>Genome sequence and assembly of Colletotrichum sidae.</title>
        <authorList>
            <person name="Gan P."/>
            <person name="Shirasu K."/>
        </authorList>
    </citation>
    <scope>NUCLEOTIDE SEQUENCE [LARGE SCALE GENOMIC DNA]</scope>
    <source>
        <strain evidence="1 2">CBS 518.97</strain>
    </source>
</reference>
<dbReference type="EMBL" id="QAPF01000019">
    <property type="protein sequence ID" value="TEA21308.1"/>
    <property type="molecule type" value="Genomic_DNA"/>
</dbReference>
<dbReference type="InterPro" id="IPR036291">
    <property type="entry name" value="NAD(P)-bd_dom_sf"/>
</dbReference>
<dbReference type="PANTHER" id="PTHR48079">
    <property type="entry name" value="PROTEIN YEEZ"/>
    <property type="match status" value="1"/>
</dbReference>
<dbReference type="PANTHER" id="PTHR48079:SF6">
    <property type="entry name" value="NAD(P)-BINDING DOMAIN-CONTAINING PROTEIN-RELATED"/>
    <property type="match status" value="1"/>
</dbReference>
<evidence type="ECO:0000313" key="2">
    <source>
        <dbReference type="Proteomes" id="UP000295604"/>
    </source>
</evidence>
<protein>
    <recommendedName>
        <fullName evidence="3">NAD-dependent epimerase/dehydratase domain-containing protein</fullName>
    </recommendedName>
</protein>